<reference evidence="1" key="1">
    <citation type="submission" date="2013-08" db="EMBL/GenBank/DDBJ databases">
        <authorList>
            <person name="Mendez C."/>
            <person name="Richter M."/>
            <person name="Ferrer M."/>
            <person name="Sanchez J."/>
        </authorList>
    </citation>
    <scope>NUCLEOTIDE SEQUENCE</scope>
</reference>
<organism evidence="1">
    <name type="scientific">mine drainage metagenome</name>
    <dbReference type="NCBI Taxonomy" id="410659"/>
    <lineage>
        <taxon>unclassified sequences</taxon>
        <taxon>metagenomes</taxon>
        <taxon>ecological metagenomes</taxon>
    </lineage>
</organism>
<name>T0ZHE9_9ZZZZ</name>
<evidence type="ECO:0008006" key="2">
    <source>
        <dbReference type="Google" id="ProtNLM"/>
    </source>
</evidence>
<gene>
    <name evidence="1" type="ORF">B2A_08319</name>
</gene>
<dbReference type="EMBL" id="AUZZ01005985">
    <property type="protein sequence ID" value="EQD47741.1"/>
    <property type="molecule type" value="Genomic_DNA"/>
</dbReference>
<accession>T0ZHE9</accession>
<dbReference type="Gene3D" id="3.30.2020.10">
    <property type="entry name" value="NE0471-like N-terminal domain"/>
    <property type="match status" value="1"/>
</dbReference>
<dbReference type="Gene3D" id="1.10.260.40">
    <property type="entry name" value="lambda repressor-like DNA-binding domains"/>
    <property type="match status" value="1"/>
</dbReference>
<proteinExistence type="predicted"/>
<dbReference type="InterPro" id="IPR018841">
    <property type="entry name" value="DUF2442"/>
</dbReference>
<sequence>SEPGDAAGKVEGDRAMNKPPLIRAVKAQPPLRLVITWSTGETLPVDVSRLVRRYKLYGPLRDPAHFRKAKADAWGHAVLWPGGVDMGADPLYEMAREQAGEWGPERFAAWMARHDLSLNTAAEALGLSRRTMAHYRTGSRPIPHVVALACEALSARWAAKAA</sequence>
<dbReference type="Pfam" id="PF10387">
    <property type="entry name" value="DUF2442"/>
    <property type="match status" value="1"/>
</dbReference>
<evidence type="ECO:0000313" key="1">
    <source>
        <dbReference type="EMBL" id="EQD47741.1"/>
    </source>
</evidence>
<protein>
    <recommendedName>
        <fullName evidence="2">DUF2442 domain-containing protein</fullName>
    </recommendedName>
</protein>
<reference evidence="1" key="2">
    <citation type="journal article" date="2014" name="ISME J.">
        <title>Microbial stratification in low pH oxic and suboxic macroscopic growths along an acid mine drainage.</title>
        <authorList>
            <person name="Mendez-Garcia C."/>
            <person name="Mesa V."/>
            <person name="Sprenger R.R."/>
            <person name="Richter M."/>
            <person name="Diez M.S."/>
            <person name="Solano J."/>
            <person name="Bargiela R."/>
            <person name="Golyshina O.V."/>
            <person name="Manteca A."/>
            <person name="Ramos J.L."/>
            <person name="Gallego J.R."/>
            <person name="Llorente I."/>
            <person name="Martins Dos Santos V.A."/>
            <person name="Jensen O.N."/>
            <person name="Pelaez A.I."/>
            <person name="Sanchez J."/>
            <person name="Ferrer M."/>
        </authorList>
    </citation>
    <scope>NUCLEOTIDE SEQUENCE</scope>
</reference>
<dbReference type="SUPFAM" id="SSF47413">
    <property type="entry name" value="lambda repressor-like DNA-binding domains"/>
    <property type="match status" value="1"/>
</dbReference>
<dbReference type="GO" id="GO:0003677">
    <property type="term" value="F:DNA binding"/>
    <property type="evidence" value="ECO:0007669"/>
    <property type="project" value="InterPro"/>
</dbReference>
<comment type="caution">
    <text evidence="1">The sequence shown here is derived from an EMBL/GenBank/DDBJ whole genome shotgun (WGS) entry which is preliminary data.</text>
</comment>
<dbReference type="SUPFAM" id="SSF143880">
    <property type="entry name" value="NE0471 N-terminal domain-like"/>
    <property type="match status" value="1"/>
</dbReference>
<dbReference type="AlphaFoldDB" id="T0ZHE9"/>
<dbReference type="InterPro" id="IPR036782">
    <property type="entry name" value="NE0471-like_N"/>
</dbReference>
<feature type="non-terminal residue" evidence="1">
    <location>
        <position position="1"/>
    </location>
</feature>
<dbReference type="InterPro" id="IPR010982">
    <property type="entry name" value="Lambda_DNA-bd_dom_sf"/>
</dbReference>